<dbReference type="AlphaFoldDB" id="A0A9X2HV18"/>
<evidence type="ECO:0000313" key="3">
    <source>
        <dbReference type="Proteomes" id="UP001139486"/>
    </source>
</evidence>
<dbReference type="Pfam" id="PF01738">
    <property type="entry name" value="DLH"/>
    <property type="match status" value="1"/>
</dbReference>
<dbReference type="InterPro" id="IPR051049">
    <property type="entry name" value="Dienelactone_hydrolase-like"/>
</dbReference>
<comment type="caution">
    <text evidence="2">The sequence shown here is derived from an EMBL/GenBank/DDBJ whole genome shotgun (WGS) entry which is preliminary data.</text>
</comment>
<dbReference type="Proteomes" id="UP001139486">
    <property type="component" value="Unassembled WGS sequence"/>
</dbReference>
<dbReference type="SUPFAM" id="SSF53474">
    <property type="entry name" value="alpha/beta-Hydrolases"/>
    <property type="match status" value="1"/>
</dbReference>
<sequence>MSKTIPIETLDGRGRFDVYVAEPAGTPRAAIVVIQEIFGVNAGIRSKCDRLAADGYLALAPDLFWPIAPGIQLDPDVPDQMQQALGLMGKFDQDAGICDIEATIRTARALLNDAQAGTGLAARVGVVGYCLGGRLAFMTAARTDVDASVGYYGVGIDGLLGESHAIAHPVLLHIPQDDHFVDKTAQTAMHAGLDDHPKVTLYDYPGEDHGFATEFGARRSDAAATQADERTAAFFAEHLG</sequence>
<accession>A0A9X2HV18</accession>
<gene>
    <name evidence="2" type="ORF">M9979_04105</name>
</gene>
<evidence type="ECO:0000313" key="2">
    <source>
        <dbReference type="EMBL" id="MCP3734058.1"/>
    </source>
</evidence>
<protein>
    <submittedName>
        <fullName evidence="2">Dienelactone hydrolase family protein</fullName>
    </submittedName>
</protein>
<evidence type="ECO:0000259" key="1">
    <source>
        <dbReference type="Pfam" id="PF01738"/>
    </source>
</evidence>
<keyword evidence="3" id="KW-1185">Reference proteome</keyword>
<name>A0A9X2HV18_9SPHN</name>
<dbReference type="PANTHER" id="PTHR46623">
    <property type="entry name" value="CARBOXYMETHYLENEBUTENOLIDASE-RELATED"/>
    <property type="match status" value="1"/>
</dbReference>
<reference evidence="2" key="1">
    <citation type="submission" date="2022-05" db="EMBL/GenBank/DDBJ databases">
        <title>Sphingomonas sp. strain RP10 Genome sequencing and assembly.</title>
        <authorList>
            <person name="Kim I."/>
        </authorList>
    </citation>
    <scope>NUCLEOTIDE SEQUENCE</scope>
    <source>
        <strain evidence="2">RP10</strain>
    </source>
</reference>
<dbReference type="InterPro" id="IPR029058">
    <property type="entry name" value="AB_hydrolase_fold"/>
</dbReference>
<keyword evidence="2" id="KW-0378">Hydrolase</keyword>
<dbReference type="PANTHER" id="PTHR46623:SF6">
    <property type="entry name" value="ALPHA_BETA-HYDROLASES SUPERFAMILY PROTEIN"/>
    <property type="match status" value="1"/>
</dbReference>
<organism evidence="2 3">
    <name type="scientific">Sphingomonas liriopis</name>
    <dbReference type="NCBI Taxonomy" id="2949094"/>
    <lineage>
        <taxon>Bacteria</taxon>
        <taxon>Pseudomonadati</taxon>
        <taxon>Pseudomonadota</taxon>
        <taxon>Alphaproteobacteria</taxon>
        <taxon>Sphingomonadales</taxon>
        <taxon>Sphingomonadaceae</taxon>
        <taxon>Sphingomonas</taxon>
    </lineage>
</organism>
<dbReference type="Gene3D" id="3.40.50.1820">
    <property type="entry name" value="alpha/beta hydrolase"/>
    <property type="match status" value="1"/>
</dbReference>
<dbReference type="InterPro" id="IPR002925">
    <property type="entry name" value="Dienelactn_hydro"/>
</dbReference>
<dbReference type="RefSeq" id="WP_254288064.1">
    <property type="nucleotide sequence ID" value="NZ_JAMLDY010000004.1"/>
</dbReference>
<dbReference type="GO" id="GO:0016787">
    <property type="term" value="F:hydrolase activity"/>
    <property type="evidence" value="ECO:0007669"/>
    <property type="project" value="UniProtKB-KW"/>
</dbReference>
<feature type="domain" description="Dienelactone hydrolase" evidence="1">
    <location>
        <begin position="16"/>
        <end position="238"/>
    </location>
</feature>
<dbReference type="EMBL" id="JAMLDY010000004">
    <property type="protein sequence ID" value="MCP3734058.1"/>
    <property type="molecule type" value="Genomic_DNA"/>
</dbReference>
<proteinExistence type="predicted"/>